<proteinExistence type="predicted"/>
<protein>
    <submittedName>
        <fullName evidence="1">Uncharacterized protein</fullName>
    </submittedName>
</protein>
<accession>A0A6J5L1A7</accession>
<name>A0A6J5L1A7_9CAUD</name>
<reference evidence="1" key="1">
    <citation type="submission" date="2020-04" db="EMBL/GenBank/DDBJ databases">
        <authorList>
            <person name="Chiriac C."/>
            <person name="Salcher M."/>
            <person name="Ghai R."/>
            <person name="Kavagutti S V."/>
        </authorList>
    </citation>
    <scope>NUCLEOTIDE SEQUENCE</scope>
</reference>
<organism evidence="1">
    <name type="scientific">uncultured Caudovirales phage</name>
    <dbReference type="NCBI Taxonomy" id="2100421"/>
    <lineage>
        <taxon>Viruses</taxon>
        <taxon>Duplodnaviria</taxon>
        <taxon>Heunggongvirae</taxon>
        <taxon>Uroviricota</taxon>
        <taxon>Caudoviricetes</taxon>
        <taxon>Peduoviridae</taxon>
        <taxon>Maltschvirus</taxon>
        <taxon>Maltschvirus maltsch</taxon>
    </lineage>
</organism>
<sequence length="46" mass="5441">MNLNEVEIMVLQEVIEFFYANYAENAVSKYDLETLSKVKEKLNELK</sequence>
<evidence type="ECO:0000313" key="1">
    <source>
        <dbReference type="EMBL" id="CAB4127392.1"/>
    </source>
</evidence>
<gene>
    <name evidence="1" type="ORF">UFOVP84_164</name>
</gene>
<dbReference type="EMBL" id="LR796208">
    <property type="protein sequence ID" value="CAB4127392.1"/>
    <property type="molecule type" value="Genomic_DNA"/>
</dbReference>